<protein>
    <submittedName>
        <fullName evidence="1">Uncharacterized protein</fullName>
    </submittedName>
</protein>
<evidence type="ECO:0000313" key="2">
    <source>
        <dbReference type="Proteomes" id="UP000821865"/>
    </source>
</evidence>
<dbReference type="EMBL" id="CM023471">
    <property type="protein sequence ID" value="KAH7965143.1"/>
    <property type="molecule type" value="Genomic_DNA"/>
</dbReference>
<evidence type="ECO:0000313" key="1">
    <source>
        <dbReference type="EMBL" id="KAH7965143.1"/>
    </source>
</evidence>
<reference evidence="1" key="1">
    <citation type="submission" date="2020-05" db="EMBL/GenBank/DDBJ databases">
        <title>Large-scale comparative analyses of tick genomes elucidate their genetic diversity and vector capacities.</title>
        <authorList>
            <person name="Jia N."/>
            <person name="Wang J."/>
            <person name="Shi W."/>
            <person name="Du L."/>
            <person name="Sun Y."/>
            <person name="Zhan W."/>
            <person name="Jiang J."/>
            <person name="Wang Q."/>
            <person name="Zhang B."/>
            <person name="Ji P."/>
            <person name="Sakyi L.B."/>
            <person name="Cui X."/>
            <person name="Yuan T."/>
            <person name="Jiang B."/>
            <person name="Yang W."/>
            <person name="Lam T.T.-Y."/>
            <person name="Chang Q."/>
            <person name="Ding S."/>
            <person name="Wang X."/>
            <person name="Zhu J."/>
            <person name="Ruan X."/>
            <person name="Zhao L."/>
            <person name="Wei J."/>
            <person name="Que T."/>
            <person name="Du C."/>
            <person name="Cheng J."/>
            <person name="Dai P."/>
            <person name="Han X."/>
            <person name="Huang E."/>
            <person name="Gao Y."/>
            <person name="Liu J."/>
            <person name="Shao H."/>
            <person name="Ye R."/>
            <person name="Li L."/>
            <person name="Wei W."/>
            <person name="Wang X."/>
            <person name="Wang C."/>
            <person name="Yang T."/>
            <person name="Huo Q."/>
            <person name="Li W."/>
            <person name="Guo W."/>
            <person name="Chen H."/>
            <person name="Zhou L."/>
            <person name="Ni X."/>
            <person name="Tian J."/>
            <person name="Zhou Y."/>
            <person name="Sheng Y."/>
            <person name="Liu T."/>
            <person name="Pan Y."/>
            <person name="Xia L."/>
            <person name="Li J."/>
            <person name="Zhao F."/>
            <person name="Cao W."/>
        </authorList>
    </citation>
    <scope>NUCLEOTIDE SEQUENCE</scope>
    <source>
        <strain evidence="1">Dsil-2018</strain>
    </source>
</reference>
<gene>
    <name evidence="1" type="ORF">HPB49_004279</name>
</gene>
<comment type="caution">
    <text evidence="1">The sequence shown here is derived from an EMBL/GenBank/DDBJ whole genome shotgun (WGS) entry which is preliminary data.</text>
</comment>
<organism evidence="1 2">
    <name type="scientific">Dermacentor silvarum</name>
    <name type="common">Tick</name>
    <dbReference type="NCBI Taxonomy" id="543639"/>
    <lineage>
        <taxon>Eukaryota</taxon>
        <taxon>Metazoa</taxon>
        <taxon>Ecdysozoa</taxon>
        <taxon>Arthropoda</taxon>
        <taxon>Chelicerata</taxon>
        <taxon>Arachnida</taxon>
        <taxon>Acari</taxon>
        <taxon>Parasitiformes</taxon>
        <taxon>Ixodida</taxon>
        <taxon>Ixodoidea</taxon>
        <taxon>Ixodidae</taxon>
        <taxon>Rhipicephalinae</taxon>
        <taxon>Dermacentor</taxon>
    </lineage>
</organism>
<proteinExistence type="predicted"/>
<sequence>MMFAAYSSSTKPHPQNEGRCRRSRSRQYQHRLHSRKVYKILQPEDICWNKSFKDSLHMSWAEFISKGEKTPKRNLRKPSHQDMLNFVSTAWAAVSKEMVARSFKGCVALDSSEDGHLHNRLAGTREPVVCSSRVSVSAECIDLLFFTDSEESFAGFSDDE</sequence>
<name>A0ACB8DAW6_DERSI</name>
<keyword evidence="2" id="KW-1185">Reference proteome</keyword>
<accession>A0ACB8DAW6</accession>
<dbReference type="Proteomes" id="UP000821865">
    <property type="component" value="Chromosome 2"/>
</dbReference>